<evidence type="ECO:0000313" key="2">
    <source>
        <dbReference type="Proteomes" id="UP001549749"/>
    </source>
</evidence>
<evidence type="ECO:0000313" key="1">
    <source>
        <dbReference type="EMBL" id="MET7000163.1"/>
    </source>
</evidence>
<sequence>MMTTIELIIEKAYRGFFGRVLYKNNLIVDEASTIPKLQAQLKKLLKTTHGLKPNEIEFDIKYDLTVLFEKLNYLKISTVANLANINASLLRQYVSGVKFPSPAQAKKIEEAIHQIGEELKGIHINA</sequence>
<protein>
    <recommendedName>
        <fullName evidence="3">XRE family transcriptional regulator</fullName>
    </recommendedName>
</protein>
<gene>
    <name evidence="1" type="ORF">ABR189_22420</name>
</gene>
<accession>A0ABV2TAW7</accession>
<comment type="caution">
    <text evidence="1">The sequence shown here is derived from an EMBL/GenBank/DDBJ whole genome shotgun (WGS) entry which is preliminary data.</text>
</comment>
<name>A0ABV2TAW7_9BACT</name>
<organism evidence="1 2">
    <name type="scientific">Chitinophaga defluvii</name>
    <dbReference type="NCBI Taxonomy" id="3163343"/>
    <lineage>
        <taxon>Bacteria</taxon>
        <taxon>Pseudomonadati</taxon>
        <taxon>Bacteroidota</taxon>
        <taxon>Chitinophagia</taxon>
        <taxon>Chitinophagales</taxon>
        <taxon>Chitinophagaceae</taxon>
        <taxon>Chitinophaga</taxon>
    </lineage>
</organism>
<dbReference type="RefSeq" id="WP_354662723.1">
    <property type="nucleotide sequence ID" value="NZ_JBEXAC010000002.1"/>
</dbReference>
<dbReference type="EMBL" id="JBEXAC010000002">
    <property type="protein sequence ID" value="MET7000163.1"/>
    <property type="molecule type" value="Genomic_DNA"/>
</dbReference>
<dbReference type="Proteomes" id="UP001549749">
    <property type="component" value="Unassembled WGS sequence"/>
</dbReference>
<evidence type="ECO:0008006" key="3">
    <source>
        <dbReference type="Google" id="ProtNLM"/>
    </source>
</evidence>
<reference evidence="1 2" key="1">
    <citation type="submission" date="2024-06" db="EMBL/GenBank/DDBJ databases">
        <title>Chitinophaga defluvii sp. nov., isolated from municipal sewage.</title>
        <authorList>
            <person name="Zhang L."/>
        </authorList>
    </citation>
    <scope>NUCLEOTIDE SEQUENCE [LARGE SCALE GENOMIC DNA]</scope>
    <source>
        <strain evidence="1 2">H8</strain>
    </source>
</reference>
<keyword evidence="2" id="KW-1185">Reference proteome</keyword>
<proteinExistence type="predicted"/>